<reference evidence="1" key="1">
    <citation type="submission" date="2021-06" db="EMBL/GenBank/DDBJ databases">
        <authorList>
            <person name="Kallberg Y."/>
            <person name="Tangrot J."/>
            <person name="Rosling A."/>
        </authorList>
    </citation>
    <scope>NUCLEOTIDE SEQUENCE</scope>
    <source>
        <strain evidence="1">28 12/20/2015</strain>
    </source>
</reference>
<keyword evidence="2" id="KW-1185">Reference proteome</keyword>
<organism evidence="1 2">
    <name type="scientific">Cetraspora pellucida</name>
    <dbReference type="NCBI Taxonomy" id="1433469"/>
    <lineage>
        <taxon>Eukaryota</taxon>
        <taxon>Fungi</taxon>
        <taxon>Fungi incertae sedis</taxon>
        <taxon>Mucoromycota</taxon>
        <taxon>Glomeromycotina</taxon>
        <taxon>Glomeromycetes</taxon>
        <taxon>Diversisporales</taxon>
        <taxon>Gigasporaceae</taxon>
        <taxon>Cetraspora</taxon>
    </lineage>
</organism>
<sequence>MKSTILLPANELNYNVTEMNHTALIHKLQIKPTNLIEWKQRHYITNYLNSNKKVKIYISSGNWYVNEDFQRLTYKLDETLTYCDIPCIWQQKDLSNIPSKELETVDALFNVDYAFLPEKKAWKGQKYIKLSIEPKTYGGGFDRGYESFDIHSSFDEDSDVPTSYVRFDHEKLRIIQPFNISKLSSNSTLISFIASHATDFRSSFIPSLQVHMPVASFGFVNRNAHWDLYPECLDVKVDPKNGAILEKFETKNCVISKYPFYLSIENCQEKDYSTEKLWDTFKLGVVPVIWGAPNTRSYLPHPKSAIYIEDFPDVEALANHLKYLATNETAYLEYHQWRTMKFSDKFEEKSYMSMRNLECNMCKEVARLRILDEWNAHI</sequence>
<dbReference type="Proteomes" id="UP000789366">
    <property type="component" value="Unassembled WGS sequence"/>
</dbReference>
<proteinExistence type="predicted"/>
<gene>
    <name evidence="1" type="ORF">SPELUC_LOCUS2256</name>
</gene>
<name>A0ACA9KNK3_9GLOM</name>
<accession>A0ACA9KNK3</accession>
<comment type="caution">
    <text evidence="1">The sequence shown here is derived from an EMBL/GenBank/DDBJ whole genome shotgun (WGS) entry which is preliminary data.</text>
</comment>
<dbReference type="EMBL" id="CAJVPW010001435">
    <property type="protein sequence ID" value="CAG8484064.1"/>
    <property type="molecule type" value="Genomic_DNA"/>
</dbReference>
<evidence type="ECO:0000313" key="2">
    <source>
        <dbReference type="Proteomes" id="UP000789366"/>
    </source>
</evidence>
<protein>
    <submittedName>
        <fullName evidence="1">6204_t:CDS:1</fullName>
    </submittedName>
</protein>
<evidence type="ECO:0000313" key="1">
    <source>
        <dbReference type="EMBL" id="CAG8484064.1"/>
    </source>
</evidence>